<sequence length="89" mass="10656">MHGGAVDPQQIDPLDYPGNDREDDEEKTIKYFKSKVKHKRNYENELRQELLCTQGKNDKDLLDMKWKSEIKAQINEIMQKKEKFVMEKQ</sequence>
<feature type="region of interest" description="Disordered" evidence="1">
    <location>
        <begin position="1"/>
        <end position="25"/>
    </location>
</feature>
<dbReference type="Proteomes" id="UP000887565">
    <property type="component" value="Unplaced"/>
</dbReference>
<reference evidence="3" key="1">
    <citation type="submission" date="2022-11" db="UniProtKB">
        <authorList>
            <consortium name="WormBaseParasite"/>
        </authorList>
    </citation>
    <scope>IDENTIFICATION</scope>
</reference>
<proteinExistence type="predicted"/>
<protein>
    <submittedName>
        <fullName evidence="3">Uncharacterized protein</fullName>
    </submittedName>
</protein>
<evidence type="ECO:0000313" key="3">
    <source>
        <dbReference type="WBParaSite" id="nRc.2.0.1.t11834-RA"/>
    </source>
</evidence>
<evidence type="ECO:0000256" key="1">
    <source>
        <dbReference type="SAM" id="MobiDB-lite"/>
    </source>
</evidence>
<organism evidence="2 3">
    <name type="scientific">Romanomermis culicivorax</name>
    <name type="common">Nematode worm</name>
    <dbReference type="NCBI Taxonomy" id="13658"/>
    <lineage>
        <taxon>Eukaryota</taxon>
        <taxon>Metazoa</taxon>
        <taxon>Ecdysozoa</taxon>
        <taxon>Nematoda</taxon>
        <taxon>Enoplea</taxon>
        <taxon>Dorylaimia</taxon>
        <taxon>Mermithida</taxon>
        <taxon>Mermithoidea</taxon>
        <taxon>Mermithidae</taxon>
        <taxon>Romanomermis</taxon>
    </lineage>
</organism>
<evidence type="ECO:0000313" key="2">
    <source>
        <dbReference type="Proteomes" id="UP000887565"/>
    </source>
</evidence>
<dbReference type="AlphaFoldDB" id="A0A915ICC3"/>
<dbReference type="WBParaSite" id="nRc.2.0.1.t11834-RA">
    <property type="protein sequence ID" value="nRc.2.0.1.t11834-RA"/>
    <property type="gene ID" value="nRc.2.0.1.g11834"/>
</dbReference>
<accession>A0A915ICC3</accession>
<name>A0A915ICC3_ROMCU</name>
<keyword evidence="2" id="KW-1185">Reference proteome</keyword>